<dbReference type="AlphaFoldDB" id="A0A5V3AUG5"/>
<organism evidence="1">
    <name type="scientific">Salmonella enterica</name>
    <name type="common">Salmonella choleraesuis</name>
    <dbReference type="NCBI Taxonomy" id="28901"/>
    <lineage>
        <taxon>Bacteria</taxon>
        <taxon>Pseudomonadati</taxon>
        <taxon>Pseudomonadota</taxon>
        <taxon>Gammaproteobacteria</taxon>
        <taxon>Enterobacterales</taxon>
        <taxon>Enterobacteriaceae</taxon>
        <taxon>Salmonella</taxon>
    </lineage>
</organism>
<comment type="caution">
    <text evidence="1">The sequence shown here is derived from an EMBL/GenBank/DDBJ whole genome shotgun (WGS) entry which is preliminary data.</text>
</comment>
<gene>
    <name evidence="1" type="ORF">COQ51_21455</name>
</gene>
<reference evidence="1" key="1">
    <citation type="submission" date="2018-07" db="EMBL/GenBank/DDBJ databases">
        <authorList>
            <consortium name="PulseNet: The National Subtyping Network for Foodborne Disease Surveillance"/>
            <person name="Tarr C.L."/>
            <person name="Trees E."/>
            <person name="Katz L.S."/>
            <person name="Carleton-Romer H.A."/>
            <person name="Stroika S."/>
            <person name="Kucerova Z."/>
            <person name="Roache K.F."/>
            <person name="Sabol A.L."/>
            <person name="Besser J."/>
            <person name="Gerner-Smidt P."/>
        </authorList>
    </citation>
    <scope>NUCLEOTIDE SEQUENCE</scope>
    <source>
        <strain evidence="1">PNUSAS022037</strain>
    </source>
</reference>
<dbReference type="EMBL" id="AAHACR010000018">
    <property type="protein sequence ID" value="EBT8452628.1"/>
    <property type="molecule type" value="Genomic_DNA"/>
</dbReference>
<proteinExistence type="predicted"/>
<evidence type="ECO:0000313" key="1">
    <source>
        <dbReference type="EMBL" id="EBT8452628.1"/>
    </source>
</evidence>
<accession>A0A5V3AUG5</accession>
<sequence>MKIRLTPEDFSRLLPATACFLRGAVVLPAKISLILLPEWSEMFPPEPFPVAEFSYPQITARDLSIKLQPIS</sequence>
<name>A0A5V3AUG5_SALER</name>
<protein>
    <submittedName>
        <fullName evidence="1">Uncharacterized protein</fullName>
    </submittedName>
</protein>